<evidence type="ECO:0000313" key="2">
    <source>
        <dbReference type="EMBL" id="VAI17332.1"/>
    </source>
</evidence>
<name>A0A9R0TNU2_TRITD</name>
<dbReference type="AlphaFoldDB" id="A0A9R0TNU2"/>
<keyword evidence="3" id="KW-1185">Reference proteome</keyword>
<accession>A0A9R0TNU2</accession>
<evidence type="ECO:0000313" key="3">
    <source>
        <dbReference type="Proteomes" id="UP000324705"/>
    </source>
</evidence>
<dbReference type="Gramene" id="TRITD5Av1G131160.5">
    <property type="protein sequence ID" value="TRITD5Av1G131160.5"/>
    <property type="gene ID" value="TRITD5Av1G131160"/>
</dbReference>
<feature type="region of interest" description="Disordered" evidence="1">
    <location>
        <begin position="1"/>
        <end position="26"/>
    </location>
</feature>
<sequence length="100" mass="11195">MLAESRSDAGATAACSRSSPTRGSWGPERVFDELTKALKDPADFVDFDLPSALKEWKLGYYIPIKRSILANHFLKPIYFSSFQSSNHVHHCMIQFSKVSG</sequence>
<dbReference type="EMBL" id="LT934119">
    <property type="protein sequence ID" value="VAI17332.1"/>
    <property type="molecule type" value="Genomic_DNA"/>
</dbReference>
<proteinExistence type="predicted"/>
<evidence type="ECO:0000256" key="1">
    <source>
        <dbReference type="SAM" id="MobiDB-lite"/>
    </source>
</evidence>
<gene>
    <name evidence="2" type="ORF">TRITD_5Av1G131160</name>
</gene>
<protein>
    <submittedName>
        <fullName evidence="2">Uncharacterized protein</fullName>
    </submittedName>
</protein>
<dbReference type="Proteomes" id="UP000324705">
    <property type="component" value="Chromosome 5A"/>
</dbReference>
<reference evidence="2 3" key="1">
    <citation type="submission" date="2017-09" db="EMBL/GenBank/DDBJ databases">
        <authorList>
            <consortium name="International Durum Wheat Genome Sequencing Consortium (IDWGSC)"/>
            <person name="Milanesi L."/>
        </authorList>
    </citation>
    <scope>NUCLEOTIDE SEQUENCE [LARGE SCALE GENOMIC DNA]</scope>
    <source>
        <strain evidence="3">cv. Svevo</strain>
    </source>
</reference>
<organism evidence="2 3">
    <name type="scientific">Triticum turgidum subsp. durum</name>
    <name type="common">Durum wheat</name>
    <name type="synonym">Triticum durum</name>
    <dbReference type="NCBI Taxonomy" id="4567"/>
    <lineage>
        <taxon>Eukaryota</taxon>
        <taxon>Viridiplantae</taxon>
        <taxon>Streptophyta</taxon>
        <taxon>Embryophyta</taxon>
        <taxon>Tracheophyta</taxon>
        <taxon>Spermatophyta</taxon>
        <taxon>Magnoliopsida</taxon>
        <taxon>Liliopsida</taxon>
        <taxon>Poales</taxon>
        <taxon>Poaceae</taxon>
        <taxon>BOP clade</taxon>
        <taxon>Pooideae</taxon>
        <taxon>Triticodae</taxon>
        <taxon>Triticeae</taxon>
        <taxon>Triticinae</taxon>
        <taxon>Triticum</taxon>
    </lineage>
</organism>